<dbReference type="Gene3D" id="1.20.1070.10">
    <property type="entry name" value="Rhodopsin 7-helix transmembrane proteins"/>
    <property type="match status" value="2"/>
</dbReference>
<keyword evidence="3 9" id="KW-0812">Transmembrane</keyword>
<evidence type="ECO:0000256" key="8">
    <source>
        <dbReference type="ARBA" id="ARBA00023224"/>
    </source>
</evidence>
<reference evidence="11" key="1">
    <citation type="submission" date="2021-10" db="EMBL/GenBank/DDBJ databases">
        <title>Tropical sea cucumber genome reveals ecological adaptation and Cuvierian tubules defense mechanism.</title>
        <authorList>
            <person name="Chen T."/>
        </authorList>
    </citation>
    <scope>NUCLEOTIDE SEQUENCE</scope>
    <source>
        <strain evidence="11">Nanhai2018</strain>
        <tissue evidence="11">Muscle</tissue>
    </source>
</reference>
<evidence type="ECO:0000313" key="12">
    <source>
        <dbReference type="Proteomes" id="UP001152320"/>
    </source>
</evidence>
<dbReference type="Pfam" id="PF00001">
    <property type="entry name" value="7tm_1"/>
    <property type="match status" value="1"/>
</dbReference>
<evidence type="ECO:0000256" key="6">
    <source>
        <dbReference type="ARBA" id="ARBA00023136"/>
    </source>
</evidence>
<dbReference type="EMBL" id="JAIZAY010000017">
    <property type="protein sequence ID" value="KAJ8026195.1"/>
    <property type="molecule type" value="Genomic_DNA"/>
</dbReference>
<dbReference type="PANTHER" id="PTHR24247:SF265">
    <property type="entry name" value="MUSCARINIC ACETYLCHOLINE RECEPTOR DM1"/>
    <property type="match status" value="1"/>
</dbReference>
<evidence type="ECO:0000256" key="1">
    <source>
        <dbReference type="ARBA" id="ARBA00004651"/>
    </source>
</evidence>
<keyword evidence="7 11" id="KW-0675">Receptor</keyword>
<keyword evidence="4 9" id="KW-1133">Transmembrane helix</keyword>
<dbReference type="GO" id="GO:0045202">
    <property type="term" value="C:synapse"/>
    <property type="evidence" value="ECO:0007669"/>
    <property type="project" value="TreeGrafter"/>
</dbReference>
<dbReference type="SUPFAM" id="SSF81321">
    <property type="entry name" value="Family A G protein-coupled receptor-like"/>
    <property type="match status" value="1"/>
</dbReference>
<dbReference type="GO" id="GO:0016907">
    <property type="term" value="F:G protein-coupled acetylcholine receptor activity"/>
    <property type="evidence" value="ECO:0007669"/>
    <property type="project" value="TreeGrafter"/>
</dbReference>
<name>A0A9Q1BH05_HOLLE</name>
<evidence type="ECO:0000259" key="10">
    <source>
        <dbReference type="PROSITE" id="PS50262"/>
    </source>
</evidence>
<gene>
    <name evidence="11" type="ORF">HOLleu_33973</name>
</gene>
<feature type="transmembrane region" description="Helical" evidence="9">
    <location>
        <begin position="22"/>
        <end position="42"/>
    </location>
</feature>
<dbReference type="AlphaFoldDB" id="A0A9Q1BH05"/>
<keyword evidence="12" id="KW-1185">Reference proteome</keyword>
<sequence>MMAELLEYAKPSWRGSFELCHLTFWSSYILLYSSVYMVVFISRDRYLLVKDVIRHRLTQTPKTALKLIAGSYVIIVGFTTSIFVWLVLSDNLKQFCASQYLKHRKFQTFMVFVDIVIPVTLLLGYNVLMLKGLKGRRSELRSMMVTPCNHKQSSSNHGHSKSKMKLSITPSIPESINYATESLATLEGSSQRTHDKELVDATGHVRHNIDVSFLSAENNWIQLPILNLLIVNIPLVPASAKIRANRRNINPCFKEGKFVQFRENESMDNSNKFSSLGAQSSHPVSDIIISESDGCAHDEWKNIAHSFEEIKADVISETVSISAEKTKAAKGRAENFTCAECKAMQRKQRELDGCKKAVKTVTTLVCVFLICWLPYYIAAFLKVYDVVNVSYTVSTLMFVILCSNSAINPCLYVVTHNGFRHVILQLFPLTVLRRCRRM</sequence>
<evidence type="ECO:0000256" key="3">
    <source>
        <dbReference type="ARBA" id="ARBA00022692"/>
    </source>
</evidence>
<dbReference type="GO" id="GO:0004993">
    <property type="term" value="F:G protein-coupled serotonin receptor activity"/>
    <property type="evidence" value="ECO:0007669"/>
    <property type="project" value="TreeGrafter"/>
</dbReference>
<keyword evidence="6 9" id="KW-0472">Membrane</keyword>
<accession>A0A9Q1BH05</accession>
<dbReference type="InterPro" id="IPR017452">
    <property type="entry name" value="GPCR_Rhodpsn_7TM"/>
</dbReference>
<comment type="subcellular location">
    <subcellularLocation>
        <location evidence="1">Cell membrane</location>
        <topology evidence="1">Multi-pass membrane protein</topology>
    </subcellularLocation>
</comment>
<dbReference type="PROSITE" id="PS50262">
    <property type="entry name" value="G_PROTEIN_RECEP_F1_2"/>
    <property type="match status" value="1"/>
</dbReference>
<evidence type="ECO:0000313" key="11">
    <source>
        <dbReference type="EMBL" id="KAJ8026195.1"/>
    </source>
</evidence>
<dbReference type="CDD" id="cd00637">
    <property type="entry name" value="7tm_classA_rhodopsin-like"/>
    <property type="match status" value="2"/>
</dbReference>
<dbReference type="PANTHER" id="PTHR24247">
    <property type="entry name" value="5-HYDROXYTRYPTAMINE RECEPTOR"/>
    <property type="match status" value="1"/>
</dbReference>
<feature type="domain" description="G-protein coupled receptors family 1 profile" evidence="10">
    <location>
        <begin position="1"/>
        <end position="412"/>
    </location>
</feature>
<dbReference type="GO" id="GO:0007187">
    <property type="term" value="P:G protein-coupled receptor signaling pathway, coupled to cyclic nucleotide second messenger"/>
    <property type="evidence" value="ECO:0007669"/>
    <property type="project" value="TreeGrafter"/>
</dbReference>
<dbReference type="GO" id="GO:0007197">
    <property type="term" value="P:adenylate cyclase-inhibiting G protein-coupled acetylcholine receptor signaling pathway"/>
    <property type="evidence" value="ECO:0007669"/>
    <property type="project" value="TreeGrafter"/>
</dbReference>
<organism evidence="11 12">
    <name type="scientific">Holothuria leucospilota</name>
    <name type="common">Black long sea cucumber</name>
    <name type="synonym">Mertensiothuria leucospilota</name>
    <dbReference type="NCBI Taxonomy" id="206669"/>
    <lineage>
        <taxon>Eukaryota</taxon>
        <taxon>Metazoa</taxon>
        <taxon>Echinodermata</taxon>
        <taxon>Eleutherozoa</taxon>
        <taxon>Echinozoa</taxon>
        <taxon>Holothuroidea</taxon>
        <taxon>Aspidochirotacea</taxon>
        <taxon>Aspidochirotida</taxon>
        <taxon>Holothuriidae</taxon>
        <taxon>Holothuria</taxon>
    </lineage>
</organism>
<evidence type="ECO:0000256" key="4">
    <source>
        <dbReference type="ARBA" id="ARBA00022989"/>
    </source>
</evidence>
<dbReference type="InterPro" id="IPR000276">
    <property type="entry name" value="GPCR_Rhodpsn"/>
</dbReference>
<dbReference type="Proteomes" id="UP001152320">
    <property type="component" value="Chromosome 17"/>
</dbReference>
<feature type="transmembrane region" description="Helical" evidence="9">
    <location>
        <begin position="357"/>
        <end position="377"/>
    </location>
</feature>
<feature type="transmembrane region" description="Helical" evidence="9">
    <location>
        <begin position="108"/>
        <end position="128"/>
    </location>
</feature>
<keyword evidence="5" id="KW-0297">G-protein coupled receptor</keyword>
<evidence type="ECO:0000256" key="5">
    <source>
        <dbReference type="ARBA" id="ARBA00023040"/>
    </source>
</evidence>
<protein>
    <submittedName>
        <fullName evidence="11">Muscarinic acetylcholine receptor gar-3</fullName>
    </submittedName>
</protein>
<dbReference type="GO" id="GO:0030425">
    <property type="term" value="C:dendrite"/>
    <property type="evidence" value="ECO:0007669"/>
    <property type="project" value="TreeGrafter"/>
</dbReference>
<evidence type="ECO:0000256" key="7">
    <source>
        <dbReference type="ARBA" id="ARBA00023170"/>
    </source>
</evidence>
<keyword evidence="2" id="KW-1003">Cell membrane</keyword>
<feature type="transmembrane region" description="Helical" evidence="9">
    <location>
        <begin position="63"/>
        <end position="88"/>
    </location>
</feature>
<evidence type="ECO:0000256" key="2">
    <source>
        <dbReference type="ARBA" id="ARBA00022475"/>
    </source>
</evidence>
<comment type="caution">
    <text evidence="11">The sequence shown here is derived from an EMBL/GenBank/DDBJ whole genome shotgun (WGS) entry which is preliminary data.</text>
</comment>
<feature type="transmembrane region" description="Helical" evidence="9">
    <location>
        <begin position="389"/>
        <end position="414"/>
    </location>
</feature>
<proteinExistence type="predicted"/>
<dbReference type="PRINTS" id="PR00237">
    <property type="entry name" value="GPCRRHODOPSN"/>
</dbReference>
<keyword evidence="8" id="KW-0807">Transducer</keyword>
<dbReference type="GO" id="GO:0005886">
    <property type="term" value="C:plasma membrane"/>
    <property type="evidence" value="ECO:0007669"/>
    <property type="project" value="UniProtKB-SubCell"/>
</dbReference>
<evidence type="ECO:0000256" key="9">
    <source>
        <dbReference type="SAM" id="Phobius"/>
    </source>
</evidence>